<organism evidence="2 3">
    <name type="scientific">Bacillus mesophilus</name>
    <dbReference type="NCBI Taxonomy" id="1808955"/>
    <lineage>
        <taxon>Bacteria</taxon>
        <taxon>Bacillati</taxon>
        <taxon>Bacillota</taxon>
        <taxon>Bacilli</taxon>
        <taxon>Bacillales</taxon>
        <taxon>Bacillaceae</taxon>
        <taxon>Bacillus</taxon>
    </lineage>
</organism>
<dbReference type="EMBL" id="JAAIWM010000005">
    <property type="protein sequence ID" value="NEY72975.1"/>
    <property type="molecule type" value="Genomic_DNA"/>
</dbReference>
<protein>
    <submittedName>
        <fullName evidence="2">YwdI family protein</fullName>
    </submittedName>
</protein>
<reference evidence="2 3" key="1">
    <citation type="submission" date="2020-02" db="EMBL/GenBank/DDBJ databases">
        <title>Bacillus aquiflavi sp. nov., isolated from yellow water of strong flavor Chinese baijiu in Yibin region of China.</title>
        <authorList>
            <person name="Xie J."/>
        </authorList>
    </citation>
    <scope>NUCLEOTIDE SEQUENCE [LARGE SCALE GENOMIC DNA]</scope>
    <source>
        <strain evidence="2 3">SA4</strain>
    </source>
</reference>
<evidence type="ECO:0000313" key="3">
    <source>
        <dbReference type="Proteomes" id="UP000481043"/>
    </source>
</evidence>
<feature type="compositionally biased region" description="Basic and acidic residues" evidence="1">
    <location>
        <begin position="60"/>
        <end position="69"/>
    </location>
</feature>
<dbReference type="Proteomes" id="UP000481043">
    <property type="component" value="Unassembled WGS sequence"/>
</dbReference>
<evidence type="ECO:0000256" key="1">
    <source>
        <dbReference type="SAM" id="MobiDB-lite"/>
    </source>
</evidence>
<name>A0A6M0Q9I7_9BACI</name>
<sequence length="82" mass="9291">MNVSVKQIVEKMDQELKLALTEDPAKVRDHLLVIRSLCDLVLQEPMKSTPKIDTSTPHSLLKEPKKNIQTDDEANGDSLFDF</sequence>
<dbReference type="AlphaFoldDB" id="A0A6M0Q9I7"/>
<dbReference type="RefSeq" id="WP_163180446.1">
    <property type="nucleotide sequence ID" value="NZ_JAAIWM010000005.1"/>
</dbReference>
<dbReference type="InterPro" id="IPR035218">
    <property type="entry name" value="DUF5327"/>
</dbReference>
<proteinExistence type="predicted"/>
<evidence type="ECO:0000313" key="2">
    <source>
        <dbReference type="EMBL" id="NEY72975.1"/>
    </source>
</evidence>
<accession>A0A6M0Q9I7</accession>
<comment type="caution">
    <text evidence="2">The sequence shown here is derived from an EMBL/GenBank/DDBJ whole genome shotgun (WGS) entry which is preliminary data.</text>
</comment>
<dbReference type="Pfam" id="PF17261">
    <property type="entry name" value="DUF5327"/>
    <property type="match status" value="1"/>
</dbReference>
<keyword evidence="3" id="KW-1185">Reference proteome</keyword>
<feature type="region of interest" description="Disordered" evidence="1">
    <location>
        <begin position="47"/>
        <end position="82"/>
    </location>
</feature>
<gene>
    <name evidence="2" type="ORF">G4D63_14645</name>
</gene>